<evidence type="ECO:0000256" key="5">
    <source>
        <dbReference type="ARBA" id="ARBA00023180"/>
    </source>
</evidence>
<dbReference type="PROSITE" id="PS51110">
    <property type="entry name" value="SAP_A"/>
    <property type="match status" value="1"/>
</dbReference>
<dbReference type="InterPro" id="IPR011001">
    <property type="entry name" value="Saposin-like"/>
</dbReference>
<comment type="caution">
    <text evidence="8">The sequence shown here is derived from an EMBL/GenBank/DDBJ whole genome shotgun (WGS) entry which is preliminary data.</text>
</comment>
<dbReference type="Proteomes" id="UP001249851">
    <property type="component" value="Unassembled WGS sequence"/>
</dbReference>
<evidence type="ECO:0000256" key="3">
    <source>
        <dbReference type="ARBA" id="ARBA00022729"/>
    </source>
</evidence>
<dbReference type="AlphaFoldDB" id="A0AAD9R4M3"/>
<keyword evidence="3 6" id="KW-0732">Signal</keyword>
<keyword evidence="4" id="KW-1015">Disulfide bond</keyword>
<reference evidence="8" key="1">
    <citation type="journal article" date="2023" name="G3 (Bethesda)">
        <title>Whole genome assembly and annotation of the endangered Caribbean coral Acropora cervicornis.</title>
        <authorList>
            <person name="Selwyn J.D."/>
            <person name="Vollmer S.V."/>
        </authorList>
    </citation>
    <scope>NUCLEOTIDE SEQUENCE</scope>
    <source>
        <strain evidence="8">K2</strain>
    </source>
</reference>
<gene>
    <name evidence="8" type="ORF">P5673_002003</name>
</gene>
<evidence type="ECO:0000259" key="7">
    <source>
        <dbReference type="PROSITE" id="PS51110"/>
    </source>
</evidence>
<evidence type="ECO:0000313" key="9">
    <source>
        <dbReference type="Proteomes" id="UP001249851"/>
    </source>
</evidence>
<accession>A0AAD9R4M3</accession>
<reference evidence="8" key="2">
    <citation type="journal article" date="2023" name="Science">
        <title>Genomic signatures of disease resistance in endangered staghorn corals.</title>
        <authorList>
            <person name="Vollmer S.V."/>
            <person name="Selwyn J.D."/>
            <person name="Despard B.A."/>
            <person name="Roesel C.L."/>
        </authorList>
    </citation>
    <scope>NUCLEOTIDE SEQUENCE</scope>
    <source>
        <strain evidence="8">K2</strain>
    </source>
</reference>
<dbReference type="EMBL" id="JARQWQ010000003">
    <property type="protein sequence ID" value="KAK2572982.1"/>
    <property type="molecule type" value="Genomic_DNA"/>
</dbReference>
<keyword evidence="9" id="KW-1185">Reference proteome</keyword>
<dbReference type="InterPro" id="IPR003119">
    <property type="entry name" value="SAP_A"/>
</dbReference>
<evidence type="ECO:0000256" key="2">
    <source>
        <dbReference type="ARBA" id="ARBA00022525"/>
    </source>
</evidence>
<proteinExistence type="predicted"/>
<keyword evidence="5" id="KW-0325">Glycoprotein</keyword>
<protein>
    <submittedName>
        <fullName evidence="8">Prosaposin</fullName>
    </submittedName>
</protein>
<feature type="signal peptide" evidence="6">
    <location>
        <begin position="1"/>
        <end position="17"/>
    </location>
</feature>
<evidence type="ECO:0000256" key="1">
    <source>
        <dbReference type="ARBA" id="ARBA00004613"/>
    </source>
</evidence>
<evidence type="ECO:0000256" key="4">
    <source>
        <dbReference type="ARBA" id="ARBA00023157"/>
    </source>
</evidence>
<feature type="chain" id="PRO_5042128437" evidence="6">
    <location>
        <begin position="18"/>
        <end position="104"/>
    </location>
</feature>
<keyword evidence="2" id="KW-0964">Secreted</keyword>
<organism evidence="8 9">
    <name type="scientific">Acropora cervicornis</name>
    <name type="common">Staghorn coral</name>
    <dbReference type="NCBI Taxonomy" id="6130"/>
    <lineage>
        <taxon>Eukaryota</taxon>
        <taxon>Metazoa</taxon>
        <taxon>Cnidaria</taxon>
        <taxon>Anthozoa</taxon>
        <taxon>Hexacorallia</taxon>
        <taxon>Scleractinia</taxon>
        <taxon>Astrocoeniina</taxon>
        <taxon>Acroporidae</taxon>
        <taxon>Acropora</taxon>
    </lineage>
</organism>
<dbReference type="GO" id="GO:0005576">
    <property type="term" value="C:extracellular region"/>
    <property type="evidence" value="ECO:0007669"/>
    <property type="project" value="UniProtKB-SubCell"/>
</dbReference>
<dbReference type="Pfam" id="PF02199">
    <property type="entry name" value="SapA"/>
    <property type="match status" value="1"/>
</dbReference>
<dbReference type="SMART" id="SM00162">
    <property type="entry name" value="SAPA"/>
    <property type="match status" value="1"/>
</dbReference>
<evidence type="ECO:0000256" key="6">
    <source>
        <dbReference type="SAM" id="SignalP"/>
    </source>
</evidence>
<feature type="domain" description="Saposin A-type" evidence="7">
    <location>
        <begin position="20"/>
        <end position="60"/>
    </location>
</feature>
<comment type="subcellular location">
    <subcellularLocation>
        <location evidence="1">Secreted</location>
    </subcellularLocation>
</comment>
<name>A0AAD9R4M3_ACRCE</name>
<sequence length="104" mass="11756">MMYILASVVVIIASVSASPLEHDVSMCSQGPAYWCETFEKAVECNAVEHCFNNAWVAKEQKTPPRPVGDDMCDFCKSSVTTLQTFVPDNVTWVVSGFDWFLWRR</sequence>
<dbReference type="SUPFAM" id="SSF47862">
    <property type="entry name" value="Saposin"/>
    <property type="match status" value="1"/>
</dbReference>
<evidence type="ECO:0000313" key="8">
    <source>
        <dbReference type="EMBL" id="KAK2572982.1"/>
    </source>
</evidence>